<evidence type="ECO:0000313" key="2">
    <source>
        <dbReference type="Proteomes" id="UP001213000"/>
    </source>
</evidence>
<accession>A0AAD5YK76</accession>
<evidence type="ECO:0000313" key="1">
    <source>
        <dbReference type="EMBL" id="KAJ3557845.1"/>
    </source>
</evidence>
<reference evidence="1" key="1">
    <citation type="submission" date="2022-07" db="EMBL/GenBank/DDBJ databases">
        <title>Genome Sequence of Leucocoprinus birnbaumii.</title>
        <authorList>
            <person name="Buettner E."/>
        </authorList>
    </citation>
    <scope>NUCLEOTIDE SEQUENCE</scope>
    <source>
        <strain evidence="1">VT141</strain>
    </source>
</reference>
<comment type="caution">
    <text evidence="1">The sequence shown here is derived from an EMBL/GenBank/DDBJ whole genome shotgun (WGS) entry which is preliminary data.</text>
</comment>
<dbReference type="Proteomes" id="UP001213000">
    <property type="component" value="Unassembled WGS sequence"/>
</dbReference>
<dbReference type="AlphaFoldDB" id="A0AAD5YK76"/>
<proteinExistence type="predicted"/>
<organism evidence="1 2">
    <name type="scientific">Leucocoprinus birnbaumii</name>
    <dbReference type="NCBI Taxonomy" id="56174"/>
    <lineage>
        <taxon>Eukaryota</taxon>
        <taxon>Fungi</taxon>
        <taxon>Dikarya</taxon>
        <taxon>Basidiomycota</taxon>
        <taxon>Agaricomycotina</taxon>
        <taxon>Agaricomycetes</taxon>
        <taxon>Agaricomycetidae</taxon>
        <taxon>Agaricales</taxon>
        <taxon>Agaricineae</taxon>
        <taxon>Agaricaceae</taxon>
        <taxon>Leucocoprinus</taxon>
    </lineage>
</organism>
<sequence length="217" mass="23372">MIGYSRTLISFAIVVIALVLYPFQVSSLTKIAFGSPSEGDIKLSEYSVAPTPEHSSAFAASTSDASVSPQTALGDEVTSVVEDCCVGVNSVPWSQNLDISLLIAKLYSVTQSGAVLASCIVENSTVTDAGNFDLTIDTWVIPEGQERLYVWNTLRFSNSTNPSCPGVIARAVAGYTDPRTYYFADMYSGVSNRTTDRFMVYSCAVTEGKKEELVQIP</sequence>
<protein>
    <submittedName>
        <fullName evidence="1">Uncharacterized protein</fullName>
    </submittedName>
</protein>
<gene>
    <name evidence="1" type="ORF">NP233_g11640</name>
</gene>
<name>A0AAD5YK76_9AGAR</name>
<keyword evidence="2" id="KW-1185">Reference proteome</keyword>
<dbReference type="EMBL" id="JANIEX010001445">
    <property type="protein sequence ID" value="KAJ3557845.1"/>
    <property type="molecule type" value="Genomic_DNA"/>
</dbReference>